<proteinExistence type="predicted"/>
<evidence type="ECO:0000256" key="1">
    <source>
        <dbReference type="SAM" id="MobiDB-lite"/>
    </source>
</evidence>
<dbReference type="Proteomes" id="UP000678499">
    <property type="component" value="Unassembled WGS sequence"/>
</dbReference>
<reference evidence="2" key="1">
    <citation type="submission" date="2020-11" db="EMBL/GenBank/DDBJ databases">
        <authorList>
            <person name="Tran Van P."/>
        </authorList>
    </citation>
    <scope>NUCLEOTIDE SEQUENCE</scope>
</reference>
<keyword evidence="3" id="KW-1185">Reference proteome</keyword>
<feature type="compositionally biased region" description="Basic and acidic residues" evidence="1">
    <location>
        <begin position="1"/>
        <end position="11"/>
    </location>
</feature>
<accession>A0A7R9GIX1</accession>
<evidence type="ECO:0000313" key="2">
    <source>
        <dbReference type="EMBL" id="CAD7282758.1"/>
    </source>
</evidence>
<organism evidence="2">
    <name type="scientific">Notodromas monacha</name>
    <dbReference type="NCBI Taxonomy" id="399045"/>
    <lineage>
        <taxon>Eukaryota</taxon>
        <taxon>Metazoa</taxon>
        <taxon>Ecdysozoa</taxon>
        <taxon>Arthropoda</taxon>
        <taxon>Crustacea</taxon>
        <taxon>Oligostraca</taxon>
        <taxon>Ostracoda</taxon>
        <taxon>Podocopa</taxon>
        <taxon>Podocopida</taxon>
        <taxon>Cypridocopina</taxon>
        <taxon>Cypridoidea</taxon>
        <taxon>Cyprididae</taxon>
        <taxon>Notodromas</taxon>
    </lineage>
</organism>
<feature type="compositionally biased region" description="Low complexity" evidence="1">
    <location>
        <begin position="165"/>
        <end position="175"/>
    </location>
</feature>
<feature type="region of interest" description="Disordered" evidence="1">
    <location>
        <begin position="1"/>
        <end position="223"/>
    </location>
</feature>
<gene>
    <name evidence="2" type="ORF">NMOB1V02_LOCUS10379</name>
</gene>
<feature type="compositionally biased region" description="Basic and acidic residues" evidence="1">
    <location>
        <begin position="104"/>
        <end position="113"/>
    </location>
</feature>
<dbReference type="EMBL" id="CAJPEX010004271">
    <property type="protein sequence ID" value="CAG0922910.1"/>
    <property type="molecule type" value="Genomic_DNA"/>
</dbReference>
<feature type="compositionally biased region" description="Polar residues" evidence="1">
    <location>
        <begin position="27"/>
        <end position="98"/>
    </location>
</feature>
<dbReference type="AlphaFoldDB" id="A0A7R9GIX1"/>
<feature type="compositionally biased region" description="Polar residues" evidence="1">
    <location>
        <begin position="115"/>
        <end position="131"/>
    </location>
</feature>
<sequence length="443" mass="48773">MESSSESDKPRRSVLHSISSDEPKFQLRTSLSVSEGHTSGSTEPQIRNSHLQIIRTMSNAMQSDKSAENSGDSSIRYIRTTSQQGSFSGKPGEQQNQVGKVKLKSIDKQKRGASEQWQGKSTVQGILSNGPRQGEQLQVGIDDAAVNENSMERKSRARQPKKSILSSSTRRTSLTQHHDRHGTNSQGRTSGEEYLSARFASTPHLQQGRQWRPSASPEGDEDDEPDFLLMAVVEHERQQEEYSSDDSALDSGDEEAPNATGTNWAILMVPGHPPVGQFTVAQLPAFKPQPVQPPARAVLGIANPQPTKLRSGHLIFRAPKQLGDKNYSDFFQNSCPKNWVTGPRFGGLGIGDTKDCPGWQLDWPALDGWQFGEKAENTAEKSKKRTTRLLSRRELAAVRYSLACLTMFFLYPGCSIFLCSLQTPAGIANQASDTDSPGYLIPF</sequence>
<feature type="compositionally biased region" description="Acidic residues" evidence="1">
    <location>
        <begin position="242"/>
        <end position="256"/>
    </location>
</feature>
<dbReference type="EMBL" id="OA886308">
    <property type="protein sequence ID" value="CAD7282758.1"/>
    <property type="molecule type" value="Genomic_DNA"/>
</dbReference>
<protein>
    <submittedName>
        <fullName evidence="2">Uncharacterized protein</fullName>
    </submittedName>
</protein>
<name>A0A7R9GIX1_9CRUS</name>
<feature type="region of interest" description="Disordered" evidence="1">
    <location>
        <begin position="237"/>
        <end position="257"/>
    </location>
</feature>
<evidence type="ECO:0000313" key="3">
    <source>
        <dbReference type="Proteomes" id="UP000678499"/>
    </source>
</evidence>